<dbReference type="InterPro" id="IPR001763">
    <property type="entry name" value="Rhodanese-like_dom"/>
</dbReference>
<dbReference type="HAMAP" id="MF_01622">
    <property type="entry name" value="tRNA_sel_U_synth"/>
    <property type="match status" value="1"/>
</dbReference>
<dbReference type="Pfam" id="PF26341">
    <property type="entry name" value="AAA_SelU"/>
    <property type="match status" value="1"/>
</dbReference>
<comment type="similarity">
    <text evidence="2">Belongs to the SelU family.</text>
</comment>
<dbReference type="NCBIfam" id="NF008750">
    <property type="entry name" value="PRK11784.1-2"/>
    <property type="match status" value="1"/>
</dbReference>
<dbReference type="EMBL" id="NQOU01000002">
    <property type="protein sequence ID" value="RII83114.1"/>
    <property type="molecule type" value="Genomic_DNA"/>
</dbReference>
<comment type="catalytic activity">
    <reaction evidence="2">
        <text>5-methylaminomethyl-2-thiouridine(34) in tRNA + (2E)-geranyl diphosphate = 5-methylaminomethyl-S-(2E)-geranyl-thiouridine(34) in tRNA + diphosphate</text>
        <dbReference type="Rhea" id="RHEA:14085"/>
        <dbReference type="Rhea" id="RHEA-COMP:10195"/>
        <dbReference type="Rhea" id="RHEA-COMP:14654"/>
        <dbReference type="ChEBI" id="CHEBI:33019"/>
        <dbReference type="ChEBI" id="CHEBI:58057"/>
        <dbReference type="ChEBI" id="CHEBI:74455"/>
        <dbReference type="ChEBI" id="CHEBI:140632"/>
    </reaction>
</comment>
<evidence type="ECO:0000259" key="3">
    <source>
        <dbReference type="PROSITE" id="PS50206"/>
    </source>
</evidence>
<dbReference type="PANTHER" id="PTHR30401:SF0">
    <property type="entry name" value="TRNA 2-SELENOURIDINE SYNTHASE"/>
    <property type="match status" value="1"/>
</dbReference>
<accession>A0ABX9MVX9</accession>
<dbReference type="EC" id="2.9.1.3" evidence="2"/>
<dbReference type="SMART" id="SM00450">
    <property type="entry name" value="RHOD"/>
    <property type="match status" value="1"/>
</dbReference>
<dbReference type="RefSeq" id="WP_119441519.1">
    <property type="nucleotide sequence ID" value="NZ_CP170494.1"/>
</dbReference>
<evidence type="ECO:0000256" key="1">
    <source>
        <dbReference type="ARBA" id="ARBA00023266"/>
    </source>
</evidence>
<dbReference type="Proteomes" id="UP000266483">
    <property type="component" value="Unassembled WGS sequence"/>
</dbReference>
<comment type="catalytic activity">
    <reaction evidence="2">
        <text>5-methylaminomethyl-S-(2E)-geranyl-thiouridine(34) in tRNA + selenophosphate + H(+) = 5-methylaminomethyl-2-(Se-phospho)selenouridine(34) in tRNA + (2E)-thiogeraniol</text>
        <dbReference type="Rhea" id="RHEA:60172"/>
        <dbReference type="Rhea" id="RHEA-COMP:14654"/>
        <dbReference type="Rhea" id="RHEA-COMP:15523"/>
        <dbReference type="ChEBI" id="CHEBI:15378"/>
        <dbReference type="ChEBI" id="CHEBI:16144"/>
        <dbReference type="ChEBI" id="CHEBI:140632"/>
        <dbReference type="ChEBI" id="CHEBI:143702"/>
        <dbReference type="ChEBI" id="CHEBI:143703"/>
    </reaction>
</comment>
<dbReference type="CDD" id="cd01520">
    <property type="entry name" value="RHOD_YbbB"/>
    <property type="match status" value="1"/>
</dbReference>
<dbReference type="PROSITE" id="PS50206">
    <property type="entry name" value="RHODANESE_3"/>
    <property type="match status" value="1"/>
</dbReference>
<keyword evidence="5" id="KW-1185">Reference proteome</keyword>
<dbReference type="NCBIfam" id="TIGR03167">
    <property type="entry name" value="tRNA_sel_U_synt"/>
    <property type="match status" value="1"/>
</dbReference>
<proteinExistence type="inferred from homology"/>
<dbReference type="InterPro" id="IPR058840">
    <property type="entry name" value="AAA_SelU"/>
</dbReference>
<dbReference type="InterPro" id="IPR017582">
    <property type="entry name" value="SelU"/>
</dbReference>
<comment type="catalytic activity">
    <reaction evidence="2">
        <text>5-methylaminomethyl-2-thiouridine(34) in tRNA + selenophosphate + (2E)-geranyl diphosphate + H2O + H(+) = 5-methylaminomethyl-2-selenouridine(34) in tRNA + (2E)-thiogeraniol + phosphate + diphosphate</text>
        <dbReference type="Rhea" id="RHEA:42716"/>
        <dbReference type="Rhea" id="RHEA-COMP:10195"/>
        <dbReference type="Rhea" id="RHEA-COMP:10196"/>
        <dbReference type="ChEBI" id="CHEBI:15377"/>
        <dbReference type="ChEBI" id="CHEBI:15378"/>
        <dbReference type="ChEBI" id="CHEBI:16144"/>
        <dbReference type="ChEBI" id="CHEBI:33019"/>
        <dbReference type="ChEBI" id="CHEBI:43474"/>
        <dbReference type="ChEBI" id="CHEBI:58057"/>
        <dbReference type="ChEBI" id="CHEBI:74455"/>
        <dbReference type="ChEBI" id="CHEBI:82743"/>
        <dbReference type="ChEBI" id="CHEBI:143703"/>
        <dbReference type="EC" id="2.9.1.3"/>
    </reaction>
</comment>
<dbReference type="SUPFAM" id="SSF52821">
    <property type="entry name" value="Rhodanese/Cell cycle control phosphatase"/>
    <property type="match status" value="1"/>
</dbReference>
<gene>
    <name evidence="2" type="primary">selU</name>
    <name evidence="4" type="ORF">CJO09_05745</name>
</gene>
<comment type="catalytic activity">
    <reaction evidence="2">
        <text>5-methylaminomethyl-2-(Se-phospho)selenouridine(34) in tRNA + H2O = 5-methylaminomethyl-2-selenouridine(34) in tRNA + phosphate</text>
        <dbReference type="Rhea" id="RHEA:60176"/>
        <dbReference type="Rhea" id="RHEA-COMP:10196"/>
        <dbReference type="Rhea" id="RHEA-COMP:15523"/>
        <dbReference type="ChEBI" id="CHEBI:15377"/>
        <dbReference type="ChEBI" id="CHEBI:43474"/>
        <dbReference type="ChEBI" id="CHEBI:82743"/>
        <dbReference type="ChEBI" id="CHEBI:143702"/>
    </reaction>
</comment>
<comment type="subunit">
    <text evidence="2">Monomer.</text>
</comment>
<dbReference type="Gene3D" id="3.40.250.10">
    <property type="entry name" value="Rhodanese-like domain"/>
    <property type="match status" value="1"/>
</dbReference>
<dbReference type="InterPro" id="IPR036873">
    <property type="entry name" value="Rhodanese-like_dom_sf"/>
</dbReference>
<sequence length="362" mass="40939">MTDTIADFRRLFLDSTPLMDVRAPIEFNKGAFPGAVNLPLMNDIERQKVGTCYKQHGQDAAIELGHKLVSGAVKAQRIEAWVDFAKAHPDGCLYCFRGGLRSRLVQSWLAEAGVSYPRVAGGYKAMRGFLLNEIEQAVDRCEFALVGGLTGCGKTDVLKRLPSALDLEGLANHRGSSFGKRATPQPAQIDFENKLAIELMRSQANGRRRFVLEDESRLVGSCALPLSLYQRMQTLPVVWLEDTFENRVTRILHDYVVSLSQEFIVLQGEQDGFHSFAQRLRQSLANIVKRLGHERYQRFDAFMQQALEEQQRSGDISLHRVWIEGLLHEYYDPMYASQREKKAARIVFSGPQDAVVDYLSRI</sequence>
<comment type="caution">
    <text evidence="4">The sequence shown here is derived from an EMBL/GenBank/DDBJ whole genome shotgun (WGS) entry which is preliminary data.</text>
</comment>
<evidence type="ECO:0000256" key="2">
    <source>
        <dbReference type="HAMAP-Rule" id="MF_01622"/>
    </source>
</evidence>
<name>A0ABX9MVX9_9BURK</name>
<protein>
    <recommendedName>
        <fullName evidence="2">tRNA 2-selenouridine synthase</fullName>
        <ecNumber evidence="2">2.9.1.3</ecNumber>
    </recommendedName>
</protein>
<reference evidence="4 5" key="1">
    <citation type="submission" date="2017-08" db="EMBL/GenBank/DDBJ databases">
        <title>Pusillimonas indicus sp. nov., a member of the family Alcaligenaceae isolated from surface seawater.</title>
        <authorList>
            <person name="Li J."/>
        </authorList>
    </citation>
    <scope>NUCLEOTIDE SEQUENCE [LARGE SCALE GENOMIC DNA]</scope>
    <source>
        <strain evidence="4 5">17-4A</strain>
    </source>
</reference>
<keyword evidence="2" id="KW-0808">Transferase</keyword>
<evidence type="ECO:0000313" key="4">
    <source>
        <dbReference type="EMBL" id="RII83114.1"/>
    </source>
</evidence>
<feature type="domain" description="Rhodanese" evidence="3">
    <location>
        <begin position="12"/>
        <end position="135"/>
    </location>
</feature>
<feature type="active site" description="S-selanylcysteine intermediate" evidence="2">
    <location>
        <position position="95"/>
    </location>
</feature>
<evidence type="ECO:0000313" key="5">
    <source>
        <dbReference type="Proteomes" id="UP000266483"/>
    </source>
</evidence>
<comment type="function">
    <text evidence="2">Involved in the post-transcriptional modification of the uridine at the wobble position (U34) of tRNA(Lys), tRNA(Glu) and tRNA(Gln). Catalyzes the conversion of 2-thiouridine (S2U-RNA) to 2-selenouridine (Se2U-RNA). Acts in a two-step process involving geranylation of 2-thiouridine (S2U) to S-geranyl-2-thiouridine (geS2U) and subsequent selenation of the latter derivative to 2-selenouridine (Se2U) in the tRNA chain.</text>
</comment>
<organism evidence="4 5">
    <name type="scientific">Neopusillimonas maritima</name>
    <dbReference type="NCBI Taxonomy" id="2026239"/>
    <lineage>
        <taxon>Bacteria</taxon>
        <taxon>Pseudomonadati</taxon>
        <taxon>Pseudomonadota</taxon>
        <taxon>Betaproteobacteria</taxon>
        <taxon>Burkholderiales</taxon>
        <taxon>Alcaligenaceae</taxon>
        <taxon>Neopusillimonas</taxon>
    </lineage>
</organism>
<dbReference type="PANTHER" id="PTHR30401">
    <property type="entry name" value="TRNA 2-SELENOURIDINE SYNTHASE"/>
    <property type="match status" value="1"/>
</dbReference>
<keyword evidence="1 2" id="KW-0711">Selenium</keyword>
<dbReference type="NCBIfam" id="NF008751">
    <property type="entry name" value="PRK11784.1-3"/>
    <property type="match status" value="1"/>
</dbReference>